<dbReference type="PANTHER" id="PTHR11070">
    <property type="entry name" value="UVRD / RECB / PCRA DNA HELICASE FAMILY MEMBER"/>
    <property type="match status" value="1"/>
</dbReference>
<evidence type="ECO:0000256" key="10">
    <source>
        <dbReference type="ARBA" id="ARBA00034923"/>
    </source>
</evidence>
<evidence type="ECO:0000256" key="6">
    <source>
        <dbReference type="ARBA" id="ARBA00023125"/>
    </source>
</evidence>
<sequence length="574" mass="64728">MRYRDSINELNSDQKEVVMTAGHCLTIACPGSGKSKTIATKAAMLLEETDGYIGAVTFSKDAAIELRERILHLCSPLAAKRLIIGTFHGLAYKQLGSKIDIASEGDRIQYIRNAIEDLGITLSYKDALAEIDRIKSQGDLPTPDSSHYKIFENYQKQLEANRKIDFSDMVTMSLNNMETGRSEPYPFSHLLVDEFQDTDKMQFKWIMTHFKKGTIVTVVGDDDQSIYGFRSALGIQGMDEFKSQTHARKIILGINYRSRPEILQAADRLIQFNQIRVSKDLVANKTAGGKIVSKMFATPDAEATYIADHIGDITQSTNAVLSRNNRDLDVIESLFKASGIPYFRPADKSLFSYAEVALYFGILELLAGMKVDVGVDSIFRFVDMADSDRKILSGLRLNNFKKKSKAELLEEGVSESGATIYRNFATHFEEWKNLYNRGALSLMINGVADWLVERIPLKKETSRRVIHAACLAIDRLNDDIPSRIRFLKESKNNSKDEHYVLLSTFHGSKGLEWDNVYLVRSEATICPSESTPLEEERRLYYVGTTRAREKLTITWTAKNHCSQFISELAIPEIA</sequence>
<comment type="similarity">
    <text evidence="1">Belongs to the helicase family. UvrD subfamily.</text>
</comment>
<keyword evidence="3 12" id="KW-0378">Hydrolase</keyword>
<evidence type="ECO:0000256" key="7">
    <source>
        <dbReference type="ARBA" id="ARBA00023235"/>
    </source>
</evidence>
<evidence type="ECO:0000256" key="2">
    <source>
        <dbReference type="ARBA" id="ARBA00022741"/>
    </source>
</evidence>
<dbReference type="SUPFAM" id="SSF52540">
    <property type="entry name" value="P-loop containing nucleoside triphosphate hydrolases"/>
    <property type="match status" value="1"/>
</dbReference>
<dbReference type="InterPro" id="IPR027417">
    <property type="entry name" value="P-loop_NTPase"/>
</dbReference>
<evidence type="ECO:0000313" key="15">
    <source>
        <dbReference type="EMBL" id="NVO79001.1"/>
    </source>
</evidence>
<dbReference type="GO" id="GO:0043138">
    <property type="term" value="F:3'-5' DNA helicase activity"/>
    <property type="evidence" value="ECO:0007669"/>
    <property type="project" value="UniProtKB-EC"/>
</dbReference>
<feature type="domain" description="UvrD-like helicase C-terminal" evidence="14">
    <location>
        <begin position="260"/>
        <end position="510"/>
    </location>
</feature>
<dbReference type="RefSeq" id="WP_176804535.1">
    <property type="nucleotide sequence ID" value="NZ_JABXYJ010000008.1"/>
</dbReference>
<evidence type="ECO:0000256" key="9">
    <source>
        <dbReference type="ARBA" id="ARBA00034808"/>
    </source>
</evidence>
<evidence type="ECO:0000313" key="16">
    <source>
        <dbReference type="Proteomes" id="UP000588051"/>
    </source>
</evidence>
<dbReference type="InterPro" id="IPR013986">
    <property type="entry name" value="DExx_box_DNA_helicase_dom_sf"/>
</dbReference>
<feature type="domain" description="UvrD-like helicase ATP-binding" evidence="13">
    <location>
        <begin position="7"/>
        <end position="259"/>
    </location>
</feature>
<dbReference type="Gene3D" id="1.10.10.160">
    <property type="match status" value="1"/>
</dbReference>
<dbReference type="InterPro" id="IPR000212">
    <property type="entry name" value="DNA_helicase_UvrD/REP"/>
</dbReference>
<dbReference type="Pfam" id="PF13361">
    <property type="entry name" value="UvrD_C"/>
    <property type="match status" value="2"/>
</dbReference>
<keyword evidence="7" id="KW-0413">Isomerase</keyword>
<keyword evidence="2 12" id="KW-0547">Nucleotide-binding</keyword>
<dbReference type="Proteomes" id="UP000588051">
    <property type="component" value="Unassembled WGS sequence"/>
</dbReference>
<comment type="catalytic activity">
    <reaction evidence="11">
        <text>ATP + H2O = ADP + phosphate + H(+)</text>
        <dbReference type="Rhea" id="RHEA:13065"/>
        <dbReference type="ChEBI" id="CHEBI:15377"/>
        <dbReference type="ChEBI" id="CHEBI:15378"/>
        <dbReference type="ChEBI" id="CHEBI:30616"/>
        <dbReference type="ChEBI" id="CHEBI:43474"/>
        <dbReference type="ChEBI" id="CHEBI:456216"/>
        <dbReference type="EC" id="5.6.2.4"/>
    </reaction>
</comment>
<dbReference type="PROSITE" id="PS51217">
    <property type="entry name" value="UVRD_HELICASE_CTER"/>
    <property type="match status" value="1"/>
</dbReference>
<gene>
    <name evidence="15" type="ORF">HV832_14315</name>
</gene>
<evidence type="ECO:0000256" key="4">
    <source>
        <dbReference type="ARBA" id="ARBA00022806"/>
    </source>
</evidence>
<dbReference type="GO" id="GO:0000725">
    <property type="term" value="P:recombinational repair"/>
    <property type="evidence" value="ECO:0007669"/>
    <property type="project" value="TreeGrafter"/>
</dbReference>
<keyword evidence="4 12" id="KW-0347">Helicase</keyword>
<evidence type="ECO:0000256" key="1">
    <source>
        <dbReference type="ARBA" id="ARBA00009922"/>
    </source>
</evidence>
<dbReference type="PROSITE" id="PS51198">
    <property type="entry name" value="UVRD_HELICASE_ATP_BIND"/>
    <property type="match status" value="1"/>
</dbReference>
<keyword evidence="5 12" id="KW-0067">ATP-binding</keyword>
<dbReference type="InterPro" id="IPR014017">
    <property type="entry name" value="DNA_helicase_UvrD-like_C"/>
</dbReference>
<dbReference type="GO" id="GO:0016787">
    <property type="term" value="F:hydrolase activity"/>
    <property type="evidence" value="ECO:0007669"/>
    <property type="project" value="UniProtKB-UniRule"/>
</dbReference>
<feature type="binding site" evidence="12">
    <location>
        <begin position="28"/>
        <end position="35"/>
    </location>
    <ligand>
        <name>ATP</name>
        <dbReference type="ChEBI" id="CHEBI:30616"/>
    </ligand>
</feature>
<accession>A0A850QHD6</accession>
<evidence type="ECO:0000256" key="11">
    <source>
        <dbReference type="ARBA" id="ARBA00048988"/>
    </source>
</evidence>
<dbReference type="EMBL" id="JABXYJ010000008">
    <property type="protein sequence ID" value="NVO79001.1"/>
    <property type="molecule type" value="Genomic_DNA"/>
</dbReference>
<dbReference type="GO" id="GO:0003677">
    <property type="term" value="F:DNA binding"/>
    <property type="evidence" value="ECO:0007669"/>
    <property type="project" value="UniProtKB-KW"/>
</dbReference>
<dbReference type="Gene3D" id="1.10.486.10">
    <property type="entry name" value="PCRA, domain 4"/>
    <property type="match status" value="1"/>
</dbReference>
<dbReference type="Gene3D" id="3.40.50.300">
    <property type="entry name" value="P-loop containing nucleotide triphosphate hydrolases"/>
    <property type="match status" value="2"/>
</dbReference>
<evidence type="ECO:0000259" key="13">
    <source>
        <dbReference type="PROSITE" id="PS51198"/>
    </source>
</evidence>
<keyword evidence="16" id="KW-1185">Reference proteome</keyword>
<dbReference type="PANTHER" id="PTHR11070:SF2">
    <property type="entry name" value="ATP-DEPENDENT DNA HELICASE SRS2"/>
    <property type="match status" value="1"/>
</dbReference>
<evidence type="ECO:0000259" key="14">
    <source>
        <dbReference type="PROSITE" id="PS51217"/>
    </source>
</evidence>
<name>A0A850QHD6_9BURK</name>
<dbReference type="AlphaFoldDB" id="A0A850QHD6"/>
<protein>
    <recommendedName>
        <fullName evidence="9">DNA 3'-5' helicase</fullName>
        <ecNumber evidence="9">5.6.2.4</ecNumber>
    </recommendedName>
    <alternativeName>
        <fullName evidence="10">DNA 3'-5' helicase II</fullName>
    </alternativeName>
</protein>
<dbReference type="Pfam" id="PF00580">
    <property type="entry name" value="UvrD-helicase"/>
    <property type="match status" value="1"/>
</dbReference>
<reference evidence="15 16" key="1">
    <citation type="submission" date="2020-06" db="EMBL/GenBank/DDBJ databases">
        <authorList>
            <person name="Qiu C."/>
            <person name="Liu Z."/>
        </authorList>
    </citation>
    <scope>NUCLEOTIDE SEQUENCE [LARGE SCALE GENOMIC DNA]</scope>
    <source>
        <strain evidence="15 16">EM 1</strain>
    </source>
</reference>
<dbReference type="EC" id="5.6.2.4" evidence="9"/>
<evidence type="ECO:0000256" key="3">
    <source>
        <dbReference type="ARBA" id="ARBA00022801"/>
    </source>
</evidence>
<dbReference type="GO" id="GO:0005524">
    <property type="term" value="F:ATP binding"/>
    <property type="evidence" value="ECO:0007669"/>
    <property type="project" value="UniProtKB-UniRule"/>
</dbReference>
<evidence type="ECO:0000256" key="5">
    <source>
        <dbReference type="ARBA" id="ARBA00022840"/>
    </source>
</evidence>
<proteinExistence type="inferred from homology"/>
<comment type="caution">
    <text evidence="15">The sequence shown here is derived from an EMBL/GenBank/DDBJ whole genome shotgun (WGS) entry which is preliminary data.</text>
</comment>
<keyword evidence="6" id="KW-0238">DNA-binding</keyword>
<evidence type="ECO:0000256" key="8">
    <source>
        <dbReference type="ARBA" id="ARBA00034617"/>
    </source>
</evidence>
<evidence type="ECO:0000256" key="12">
    <source>
        <dbReference type="PROSITE-ProRule" id="PRU00560"/>
    </source>
</evidence>
<organism evidence="15 16">
    <name type="scientific">Undibacterium oligocarboniphilum</name>
    <dbReference type="NCBI Taxonomy" id="666702"/>
    <lineage>
        <taxon>Bacteria</taxon>
        <taxon>Pseudomonadati</taxon>
        <taxon>Pseudomonadota</taxon>
        <taxon>Betaproteobacteria</taxon>
        <taxon>Burkholderiales</taxon>
        <taxon>Oxalobacteraceae</taxon>
        <taxon>Undibacterium</taxon>
    </lineage>
</organism>
<dbReference type="InterPro" id="IPR014016">
    <property type="entry name" value="UvrD-like_ATP-bd"/>
</dbReference>
<dbReference type="PROSITE" id="PS51257">
    <property type="entry name" value="PROKAR_LIPOPROTEIN"/>
    <property type="match status" value="1"/>
</dbReference>
<comment type="catalytic activity">
    <reaction evidence="8">
        <text>Couples ATP hydrolysis with the unwinding of duplex DNA by translocating in the 3'-5' direction.</text>
        <dbReference type="EC" id="5.6.2.4"/>
    </reaction>
</comment>
<dbReference type="CDD" id="cd17932">
    <property type="entry name" value="DEXQc_UvrD"/>
    <property type="match status" value="1"/>
</dbReference>